<dbReference type="InterPro" id="IPR006157">
    <property type="entry name" value="FolB_dom"/>
</dbReference>
<dbReference type="GO" id="GO:0004150">
    <property type="term" value="F:dihydroneopterin aldolase activity"/>
    <property type="evidence" value="ECO:0007669"/>
    <property type="project" value="InterPro"/>
</dbReference>
<organism evidence="3 4">
    <name type="scientific">Sclerotinia nivalis</name>
    <dbReference type="NCBI Taxonomy" id="352851"/>
    <lineage>
        <taxon>Eukaryota</taxon>
        <taxon>Fungi</taxon>
        <taxon>Dikarya</taxon>
        <taxon>Ascomycota</taxon>
        <taxon>Pezizomycotina</taxon>
        <taxon>Leotiomycetes</taxon>
        <taxon>Helotiales</taxon>
        <taxon>Sclerotiniaceae</taxon>
        <taxon>Sclerotinia</taxon>
    </lineage>
</organism>
<dbReference type="InterPro" id="IPR043133">
    <property type="entry name" value="GTP-CH-I_C/QueF"/>
</dbReference>
<accession>A0A9X0AWW9</accession>
<sequence>MESQADPSGPSAIPSEVSFKNLPAAQEQDYLCDLDMSCDFMSEWQIQQAREQPVAVIGVKDVQLSAPVGADAWGWNWVIAECPIQPILVSVSVALRRNFKTASEDDDITEDTIHYGRLRSAIIETVQRYNTEIKPDNATGLSLMNIMTHLIGTLSVRDHLTVGQKITWSSFQVMLPKSSLRGAGASLTMQTIYRKTSLKDQEAGPPDSIGITGRSITLRIHDLKVPTLIGMLEKERIRKQNVIANVEMDRWLCNGDFHWDMEQIIVKAMEESSFQTLEALAEHIGKLLTRYVLIPNIIGIVGAAGSGAANKWDSFSDDYKKVPWKETNVADFCSIVKIKLEKPGIYMDTTPGVEMAMDIRPQPNSPYFYLWEDYKRLKTPERSYNGTLKDWITKNYPEEPLAYLQRKLGEAFKTELVKSKMITDEVNSQPSSSDSEAS</sequence>
<reference evidence="3" key="1">
    <citation type="submission" date="2022-11" db="EMBL/GenBank/DDBJ databases">
        <title>Genome Resource of Sclerotinia nivalis Strain SnTB1, a Plant Pathogen Isolated from American Ginseng.</title>
        <authorList>
            <person name="Fan S."/>
        </authorList>
    </citation>
    <scope>NUCLEOTIDE SEQUENCE</scope>
    <source>
        <strain evidence="3">SnTB1</strain>
    </source>
</reference>
<dbReference type="Pfam" id="PF02152">
    <property type="entry name" value="FolB"/>
    <property type="match status" value="1"/>
</dbReference>
<dbReference type="AlphaFoldDB" id="A0A9X0AWW9"/>
<keyword evidence="1" id="KW-0289">Folate biosynthesis</keyword>
<gene>
    <name evidence="3" type="ORF">OCU04_000826</name>
</gene>
<dbReference type="Proteomes" id="UP001152300">
    <property type="component" value="Unassembled WGS sequence"/>
</dbReference>
<protein>
    <recommendedName>
        <fullName evidence="2">Dihydroneopterin aldolase/epimerase domain-containing protein</fullName>
    </recommendedName>
</protein>
<evidence type="ECO:0000313" key="3">
    <source>
        <dbReference type="EMBL" id="KAJ8070452.1"/>
    </source>
</evidence>
<dbReference type="Gene3D" id="3.30.1130.10">
    <property type="match status" value="2"/>
</dbReference>
<keyword evidence="4" id="KW-1185">Reference proteome</keyword>
<name>A0A9X0AWW9_9HELO</name>
<dbReference type="GO" id="GO:0046656">
    <property type="term" value="P:folic acid biosynthetic process"/>
    <property type="evidence" value="ECO:0007669"/>
    <property type="project" value="UniProtKB-KW"/>
</dbReference>
<dbReference type="OrthoDB" id="5425486at2759"/>
<evidence type="ECO:0000259" key="2">
    <source>
        <dbReference type="SMART" id="SM00905"/>
    </source>
</evidence>
<evidence type="ECO:0000313" key="4">
    <source>
        <dbReference type="Proteomes" id="UP001152300"/>
    </source>
</evidence>
<feature type="domain" description="Dihydroneopterin aldolase/epimerase" evidence="2">
    <location>
        <begin position="218"/>
        <end position="312"/>
    </location>
</feature>
<comment type="caution">
    <text evidence="3">The sequence shown here is derived from an EMBL/GenBank/DDBJ whole genome shotgun (WGS) entry which is preliminary data.</text>
</comment>
<dbReference type="SUPFAM" id="SSF55620">
    <property type="entry name" value="Tetrahydrobiopterin biosynthesis enzymes-like"/>
    <property type="match status" value="1"/>
</dbReference>
<dbReference type="SMART" id="SM00905">
    <property type="entry name" value="FolB"/>
    <property type="match status" value="1"/>
</dbReference>
<proteinExistence type="predicted"/>
<dbReference type="EMBL" id="JAPEIS010000001">
    <property type="protein sequence ID" value="KAJ8070452.1"/>
    <property type="molecule type" value="Genomic_DNA"/>
</dbReference>
<evidence type="ECO:0000256" key="1">
    <source>
        <dbReference type="ARBA" id="ARBA00022909"/>
    </source>
</evidence>